<evidence type="ECO:0000256" key="2">
    <source>
        <dbReference type="ARBA" id="ARBA00022723"/>
    </source>
</evidence>
<sequence length="137" mass="14517">MPSLKLPLFLLASAGIALAACTVPSMPEAPDGAQFYAKNCVACHGASGKGDGVLAANLDQAPTDLTLLARKNDGTFPRARALSYIYGHPEQRNMERPMPQFGGAMAHDTVPVEINGVLTPTPRELAGLLVYLESIQR</sequence>
<keyword evidence="3 4" id="KW-0408">Iron</keyword>
<dbReference type="Gene3D" id="1.10.760.10">
    <property type="entry name" value="Cytochrome c-like domain"/>
    <property type="match status" value="1"/>
</dbReference>
<evidence type="ECO:0000313" key="8">
    <source>
        <dbReference type="Proteomes" id="UP001210770"/>
    </source>
</evidence>
<evidence type="ECO:0000313" key="7">
    <source>
        <dbReference type="EMBL" id="WCE71913.1"/>
    </source>
</evidence>
<accession>A0AAX3LUM1</accession>
<protein>
    <submittedName>
        <fullName evidence="7">Cytochrome c</fullName>
    </submittedName>
</protein>
<dbReference type="EMBL" id="CP116424">
    <property type="protein sequence ID" value="WCE71913.1"/>
    <property type="molecule type" value="Genomic_DNA"/>
</dbReference>
<geneLocation type="plasmid" evidence="7 8">
    <name>unnamed1</name>
</geneLocation>
<evidence type="ECO:0000259" key="6">
    <source>
        <dbReference type="PROSITE" id="PS51007"/>
    </source>
</evidence>
<evidence type="ECO:0000256" key="5">
    <source>
        <dbReference type="SAM" id="SignalP"/>
    </source>
</evidence>
<gene>
    <name evidence="7" type="ORF">PL336_16785</name>
</gene>
<proteinExistence type="predicted"/>
<dbReference type="PROSITE" id="PS51007">
    <property type="entry name" value="CYTC"/>
    <property type="match status" value="1"/>
</dbReference>
<dbReference type="GO" id="GO:0020037">
    <property type="term" value="F:heme binding"/>
    <property type="evidence" value="ECO:0007669"/>
    <property type="project" value="InterPro"/>
</dbReference>
<dbReference type="AlphaFoldDB" id="A0AAX3LUM1"/>
<keyword evidence="7" id="KW-0614">Plasmid</keyword>
<feature type="signal peptide" evidence="5">
    <location>
        <begin position="1"/>
        <end position="19"/>
    </location>
</feature>
<evidence type="ECO:0000256" key="4">
    <source>
        <dbReference type="PROSITE-ProRule" id="PRU00433"/>
    </source>
</evidence>
<organism evidence="7 8">
    <name type="scientific">Sulfitobacter faviae</name>
    <dbReference type="NCBI Taxonomy" id="1775881"/>
    <lineage>
        <taxon>Bacteria</taxon>
        <taxon>Pseudomonadati</taxon>
        <taxon>Pseudomonadota</taxon>
        <taxon>Alphaproteobacteria</taxon>
        <taxon>Rhodobacterales</taxon>
        <taxon>Roseobacteraceae</taxon>
        <taxon>Sulfitobacter</taxon>
    </lineage>
</organism>
<dbReference type="Proteomes" id="UP001210770">
    <property type="component" value="Plasmid unnamed1"/>
</dbReference>
<dbReference type="RefSeq" id="WP_271690050.1">
    <property type="nucleotide sequence ID" value="NZ_CP116424.1"/>
</dbReference>
<keyword evidence="1 4" id="KW-0349">Heme</keyword>
<dbReference type="InterPro" id="IPR036909">
    <property type="entry name" value="Cyt_c-like_dom_sf"/>
</dbReference>
<keyword evidence="2 4" id="KW-0479">Metal-binding</keyword>
<evidence type="ECO:0000256" key="1">
    <source>
        <dbReference type="ARBA" id="ARBA00022617"/>
    </source>
</evidence>
<keyword evidence="5" id="KW-0732">Signal</keyword>
<name>A0AAX3LUM1_9RHOB</name>
<feature type="domain" description="Cytochrome c" evidence="6">
    <location>
        <begin position="27"/>
        <end position="121"/>
    </location>
</feature>
<dbReference type="GO" id="GO:0046872">
    <property type="term" value="F:metal ion binding"/>
    <property type="evidence" value="ECO:0007669"/>
    <property type="project" value="UniProtKB-KW"/>
</dbReference>
<dbReference type="GO" id="GO:0009055">
    <property type="term" value="F:electron transfer activity"/>
    <property type="evidence" value="ECO:0007669"/>
    <property type="project" value="InterPro"/>
</dbReference>
<reference evidence="7" key="1">
    <citation type="submission" date="2023-01" db="EMBL/GenBank/DDBJ databases">
        <title>Comparative genomic analysis of cold water coral derived Sulfitobacter faviae: insights into their metabolism and habitat adaptation.</title>
        <authorList>
            <person name="Guo Y."/>
            <person name="Lin S."/>
            <person name="Huang Z."/>
            <person name="Tang K."/>
            <person name="Wang X."/>
        </authorList>
    </citation>
    <scope>NUCLEOTIDE SEQUENCE</scope>
    <source>
        <strain evidence="7">SCSIO W_1865</strain>
        <plasmid evidence="7">unnamed1</plasmid>
    </source>
</reference>
<dbReference type="PROSITE" id="PS51257">
    <property type="entry name" value="PROKAR_LIPOPROTEIN"/>
    <property type="match status" value="1"/>
</dbReference>
<dbReference type="SUPFAM" id="SSF46626">
    <property type="entry name" value="Cytochrome c"/>
    <property type="match status" value="1"/>
</dbReference>
<feature type="chain" id="PRO_5043343216" evidence="5">
    <location>
        <begin position="20"/>
        <end position="137"/>
    </location>
</feature>
<evidence type="ECO:0000256" key="3">
    <source>
        <dbReference type="ARBA" id="ARBA00023004"/>
    </source>
</evidence>
<dbReference type="InterPro" id="IPR009056">
    <property type="entry name" value="Cyt_c-like_dom"/>
</dbReference>
<dbReference type="Pfam" id="PF00034">
    <property type="entry name" value="Cytochrom_C"/>
    <property type="match status" value="1"/>
</dbReference>